<keyword evidence="1" id="KW-0285">Flavoprotein</keyword>
<dbReference type="InterPro" id="IPR035965">
    <property type="entry name" value="PAS-like_dom_sf"/>
</dbReference>
<dbReference type="CDD" id="cd00130">
    <property type="entry name" value="PAS"/>
    <property type="match status" value="2"/>
</dbReference>
<feature type="domain" description="PAC" evidence="5">
    <location>
        <begin position="116"/>
        <end position="170"/>
    </location>
</feature>
<dbReference type="InterPro" id="IPR000014">
    <property type="entry name" value="PAS"/>
</dbReference>
<feature type="non-terminal residue" evidence="6">
    <location>
        <position position="329"/>
    </location>
</feature>
<keyword evidence="3" id="KW-0157">Chromophore</keyword>
<keyword evidence="2" id="KW-0288">FMN</keyword>
<dbReference type="InterPro" id="IPR001610">
    <property type="entry name" value="PAC"/>
</dbReference>
<keyword evidence="7" id="KW-1185">Reference proteome</keyword>
<dbReference type="OrthoDB" id="447251at2759"/>
<feature type="domain" description="PAS" evidence="4">
    <location>
        <begin position="40"/>
        <end position="78"/>
    </location>
</feature>
<accession>A0A0D7B7Z2</accession>
<sequence>MAPSALGLPLYSTSGFDLLSVFGRVANRPNPSIKLGPVDLTSSFVVVDVRRFDHPIVYCSPTFCRLTGYEEKEILAKNCRFLQAPPSMHPVNKNDDRKWTSLDAVRHMKKSLVANKEVQASLVNYRKDGSAFINLVTIIPVPEENGEPVYQLGFQVDLTEQPNAILDRLRDGTYMSAPPAGDLHSIARKTSAIPPIIVSKDLILPTTTEDSHPIAVALMSSSPDFFLVVSLKGLFLYVAPAIAHVLGYTPNDLVNKSLGDIAHPADVVPLMRELKDSSGPGERPRSVDLPFRAKTRDGKWVWLECRGRLHVEPGKGRKAIVLTGRVKEV</sequence>
<reference evidence="6 7" key="1">
    <citation type="journal article" date="2015" name="Fungal Genet. Biol.">
        <title>Evolution of novel wood decay mechanisms in Agaricales revealed by the genome sequences of Fistulina hepatica and Cylindrobasidium torrendii.</title>
        <authorList>
            <person name="Floudas D."/>
            <person name="Held B.W."/>
            <person name="Riley R."/>
            <person name="Nagy L.G."/>
            <person name="Koehler G."/>
            <person name="Ransdell A.S."/>
            <person name="Younus H."/>
            <person name="Chow J."/>
            <person name="Chiniquy J."/>
            <person name="Lipzen A."/>
            <person name="Tritt A."/>
            <person name="Sun H."/>
            <person name="Haridas S."/>
            <person name="LaButti K."/>
            <person name="Ohm R.A."/>
            <person name="Kues U."/>
            <person name="Blanchette R.A."/>
            <person name="Grigoriev I.V."/>
            <person name="Minto R.E."/>
            <person name="Hibbett D.S."/>
        </authorList>
    </citation>
    <scope>NUCLEOTIDE SEQUENCE [LARGE SCALE GENOMIC DNA]</scope>
    <source>
        <strain evidence="6 7">FP15055 ss-10</strain>
    </source>
</reference>
<dbReference type="PROSITE" id="PS50112">
    <property type="entry name" value="PAS"/>
    <property type="match status" value="2"/>
</dbReference>
<dbReference type="SUPFAM" id="SSF55785">
    <property type="entry name" value="PYP-like sensor domain (PAS domain)"/>
    <property type="match status" value="2"/>
</dbReference>
<organism evidence="6 7">
    <name type="scientific">Cylindrobasidium torrendii FP15055 ss-10</name>
    <dbReference type="NCBI Taxonomy" id="1314674"/>
    <lineage>
        <taxon>Eukaryota</taxon>
        <taxon>Fungi</taxon>
        <taxon>Dikarya</taxon>
        <taxon>Basidiomycota</taxon>
        <taxon>Agaricomycotina</taxon>
        <taxon>Agaricomycetes</taxon>
        <taxon>Agaricomycetidae</taxon>
        <taxon>Agaricales</taxon>
        <taxon>Marasmiineae</taxon>
        <taxon>Physalacriaceae</taxon>
        <taxon>Cylindrobasidium</taxon>
    </lineage>
</organism>
<dbReference type="AlphaFoldDB" id="A0A0D7B7Z2"/>
<evidence type="ECO:0000256" key="3">
    <source>
        <dbReference type="ARBA" id="ARBA00022991"/>
    </source>
</evidence>
<dbReference type="Gene3D" id="3.30.450.20">
    <property type="entry name" value="PAS domain"/>
    <property type="match status" value="2"/>
</dbReference>
<feature type="domain" description="PAS" evidence="4">
    <location>
        <begin position="211"/>
        <end position="281"/>
    </location>
</feature>
<evidence type="ECO:0000259" key="4">
    <source>
        <dbReference type="PROSITE" id="PS50112"/>
    </source>
</evidence>
<dbReference type="SMR" id="A0A0D7B7Z2"/>
<dbReference type="SMART" id="SM00091">
    <property type="entry name" value="PAS"/>
    <property type="match status" value="2"/>
</dbReference>
<dbReference type="PANTHER" id="PTHR47429:SF7">
    <property type="entry name" value="GATA-FACTOR"/>
    <property type="match status" value="1"/>
</dbReference>
<dbReference type="Pfam" id="PF13426">
    <property type="entry name" value="PAS_9"/>
    <property type="match status" value="1"/>
</dbReference>
<dbReference type="STRING" id="1314674.A0A0D7B7Z2"/>
<dbReference type="GO" id="GO:0005634">
    <property type="term" value="C:nucleus"/>
    <property type="evidence" value="ECO:0007669"/>
    <property type="project" value="TreeGrafter"/>
</dbReference>
<evidence type="ECO:0000313" key="7">
    <source>
        <dbReference type="Proteomes" id="UP000054007"/>
    </source>
</evidence>
<dbReference type="InterPro" id="IPR000700">
    <property type="entry name" value="PAS-assoc_C"/>
</dbReference>
<protein>
    <recommendedName>
        <fullName evidence="8">PAS domain-containing protein</fullName>
    </recommendedName>
</protein>
<dbReference type="Proteomes" id="UP000054007">
    <property type="component" value="Unassembled WGS sequence"/>
</dbReference>
<evidence type="ECO:0000313" key="6">
    <source>
        <dbReference type="EMBL" id="KIY66617.1"/>
    </source>
</evidence>
<dbReference type="EMBL" id="KN880549">
    <property type="protein sequence ID" value="KIY66617.1"/>
    <property type="molecule type" value="Genomic_DNA"/>
</dbReference>
<dbReference type="Pfam" id="PF08447">
    <property type="entry name" value="PAS_3"/>
    <property type="match status" value="1"/>
</dbReference>
<evidence type="ECO:0000259" key="5">
    <source>
        <dbReference type="PROSITE" id="PS50113"/>
    </source>
</evidence>
<evidence type="ECO:0008006" key="8">
    <source>
        <dbReference type="Google" id="ProtNLM"/>
    </source>
</evidence>
<name>A0A0D7B7Z2_9AGAR</name>
<dbReference type="NCBIfam" id="TIGR00229">
    <property type="entry name" value="sensory_box"/>
    <property type="match status" value="2"/>
</dbReference>
<evidence type="ECO:0000256" key="1">
    <source>
        <dbReference type="ARBA" id="ARBA00022630"/>
    </source>
</evidence>
<dbReference type="PANTHER" id="PTHR47429">
    <property type="entry name" value="PROTEIN TWIN LOV 1"/>
    <property type="match status" value="1"/>
</dbReference>
<dbReference type="SMART" id="SM00086">
    <property type="entry name" value="PAC"/>
    <property type="match status" value="2"/>
</dbReference>
<dbReference type="InterPro" id="IPR013655">
    <property type="entry name" value="PAS_fold_3"/>
</dbReference>
<evidence type="ECO:0000256" key="2">
    <source>
        <dbReference type="ARBA" id="ARBA00022643"/>
    </source>
</evidence>
<dbReference type="PROSITE" id="PS50113">
    <property type="entry name" value="PAC"/>
    <property type="match status" value="1"/>
</dbReference>
<gene>
    <name evidence="6" type="ORF">CYLTODRAFT_354709</name>
</gene>
<proteinExistence type="predicted"/>